<dbReference type="GO" id="GO:0005886">
    <property type="term" value="C:plasma membrane"/>
    <property type="evidence" value="ECO:0007669"/>
    <property type="project" value="UniProtKB-SubCell"/>
</dbReference>
<protein>
    <submittedName>
        <fullName evidence="4">Oligopeptide ABC-type transporter, periplasmic binding component (Frameshift)</fullName>
    </submittedName>
</protein>
<dbReference type="eggNOG" id="COG0747">
    <property type="taxonomic scope" value="Bacteria"/>
</dbReference>
<dbReference type="HOGENOM" id="CLU_1438761_0_0_9"/>
<feature type="chain" id="PRO_5004322779" evidence="2">
    <location>
        <begin position="27"/>
        <end position="188"/>
    </location>
</feature>
<feature type="domain" description="Solute-binding protein family 5" evidence="3">
    <location>
        <begin position="103"/>
        <end position="151"/>
    </location>
</feature>
<dbReference type="Gene3D" id="3.90.76.10">
    <property type="entry name" value="Dipeptide-binding Protein, Domain 1"/>
    <property type="match status" value="1"/>
</dbReference>
<dbReference type="PROSITE" id="PS51257">
    <property type="entry name" value="PROKAR_LIPOPROTEIN"/>
    <property type="match status" value="1"/>
</dbReference>
<keyword evidence="5" id="KW-1185">Reference proteome</keyword>
<reference evidence="4 5" key="1">
    <citation type="journal article" date="2001" name="J. Bacteriol.">
        <title>Genome sequence and comparative analysis of the solvent-producing bacterium Clostridium acetobutylicum.</title>
        <authorList>
            <person name="Nolling J."/>
            <person name="Breton G."/>
            <person name="Omelchenko M.V."/>
            <person name="Makarova K.S."/>
            <person name="Zeng Q."/>
            <person name="Gibson R."/>
            <person name="Lee H.M."/>
            <person name="Dubois J."/>
            <person name="Qiu D."/>
            <person name="Hitti J."/>
            <person name="Wolf Y.I."/>
            <person name="Tatusov R.L."/>
            <person name="Sabathe F."/>
            <person name="Doucette-Stamm L."/>
            <person name="Soucaille P."/>
            <person name="Daly M.J."/>
            <person name="Bennett G.N."/>
            <person name="Koonin E.V."/>
            <person name="Smith D.R."/>
        </authorList>
    </citation>
    <scope>NUCLEOTIDE SEQUENCE [LARGE SCALE GENOMIC DNA]</scope>
    <source>
        <strain evidence="5">ATCC 824 / DSM 792 / JCM 1419 / LMG 5710 / VKM B-1787</strain>
    </source>
</reference>
<proteinExistence type="predicted"/>
<comment type="subcellular location">
    <subcellularLocation>
        <location evidence="1">Cell membrane</location>
        <topology evidence="1">Lipid-anchor</topology>
    </subcellularLocation>
</comment>
<dbReference type="PROSITE" id="PS01040">
    <property type="entry name" value="SBP_BACTERIAL_5"/>
    <property type="match status" value="1"/>
</dbReference>
<dbReference type="Gene3D" id="3.40.190.10">
    <property type="entry name" value="Periplasmic binding protein-like II"/>
    <property type="match status" value="1"/>
</dbReference>
<dbReference type="InterPro" id="IPR023765">
    <property type="entry name" value="SBP_5_CS"/>
</dbReference>
<accession>Q97GJ0</accession>
<sequence length="188" mass="21346">MKKWHMMSLIASANVMIFLTACGQIAVNKNTNNFSKTTVQTIKASQPYKVPKLAEKRKDELIVGIEKPDDGKMVPLNSGSVYNQYMWEMMYESLGDVDEKGEPIPGIAKWDISKDGLTYTFHIKDNVKFSDGTPLTAQDVEFTFTYLCDKLCSSITFDPSTVDIKGWKDYYDGKANKEQEYKLKIPIL</sequence>
<dbReference type="GO" id="GO:1904680">
    <property type="term" value="F:peptide transmembrane transporter activity"/>
    <property type="evidence" value="ECO:0007669"/>
    <property type="project" value="TreeGrafter"/>
</dbReference>
<keyword evidence="2" id="KW-0732">Signal</keyword>
<evidence type="ECO:0000313" key="5">
    <source>
        <dbReference type="Proteomes" id="UP000000814"/>
    </source>
</evidence>
<name>Q97GJ0_CLOAB</name>
<evidence type="ECO:0000256" key="1">
    <source>
        <dbReference type="ARBA" id="ARBA00004193"/>
    </source>
</evidence>
<dbReference type="PANTHER" id="PTHR30290:SF81">
    <property type="entry name" value="OLIGOPEPTIDE-BINDING PROTEIN OPPA"/>
    <property type="match status" value="1"/>
</dbReference>
<dbReference type="EMBL" id="AE001437">
    <property type="protein sequence ID" value="AAK80332.1"/>
    <property type="molecule type" value="Genomic_DNA"/>
</dbReference>
<dbReference type="InterPro" id="IPR039424">
    <property type="entry name" value="SBP_5"/>
</dbReference>
<dbReference type="PIR" id="A97193">
    <property type="entry name" value="A97193"/>
</dbReference>
<dbReference type="Pfam" id="PF00496">
    <property type="entry name" value="SBP_bac_5"/>
    <property type="match status" value="1"/>
</dbReference>
<gene>
    <name evidence="4" type="primary">oppA</name>
    <name evidence="4" type="ordered locus">CA_C2377</name>
</gene>
<dbReference type="STRING" id="272562.CA_C2377"/>
<dbReference type="AlphaFoldDB" id="Q97GJ0"/>
<dbReference type="InterPro" id="IPR000914">
    <property type="entry name" value="SBP_5_dom"/>
</dbReference>
<organism evidence="4 5">
    <name type="scientific">Clostridium acetobutylicum (strain ATCC 824 / DSM 792 / JCM 1419 / IAM 19013 / LMG 5710 / NBRC 13948 / NRRL B-527 / VKM B-1787 / 2291 / W)</name>
    <dbReference type="NCBI Taxonomy" id="272562"/>
    <lineage>
        <taxon>Bacteria</taxon>
        <taxon>Bacillati</taxon>
        <taxon>Bacillota</taxon>
        <taxon>Clostridia</taxon>
        <taxon>Eubacteriales</taxon>
        <taxon>Clostridiaceae</taxon>
        <taxon>Clostridium</taxon>
    </lineage>
</organism>
<evidence type="ECO:0000259" key="3">
    <source>
        <dbReference type="Pfam" id="PF00496"/>
    </source>
</evidence>
<dbReference type="SUPFAM" id="SSF53850">
    <property type="entry name" value="Periplasmic binding protein-like II"/>
    <property type="match status" value="1"/>
</dbReference>
<feature type="signal peptide" evidence="2">
    <location>
        <begin position="1"/>
        <end position="26"/>
    </location>
</feature>
<dbReference type="RefSeq" id="WP_010965673.1">
    <property type="nucleotide sequence ID" value="NC_003030.1"/>
</dbReference>
<evidence type="ECO:0000313" key="4">
    <source>
        <dbReference type="EMBL" id="AAK80332.1"/>
    </source>
</evidence>
<dbReference type="Proteomes" id="UP000000814">
    <property type="component" value="Chromosome"/>
</dbReference>
<dbReference type="PANTHER" id="PTHR30290">
    <property type="entry name" value="PERIPLASMIC BINDING COMPONENT OF ABC TRANSPORTER"/>
    <property type="match status" value="1"/>
</dbReference>
<dbReference type="KEGG" id="cac:CA_C2377"/>
<evidence type="ECO:0000256" key="2">
    <source>
        <dbReference type="SAM" id="SignalP"/>
    </source>
</evidence>
<dbReference type="GO" id="GO:0015833">
    <property type="term" value="P:peptide transport"/>
    <property type="evidence" value="ECO:0007669"/>
    <property type="project" value="TreeGrafter"/>
</dbReference>